<dbReference type="GO" id="GO:0006285">
    <property type="term" value="P:base-excision repair, AP site formation"/>
    <property type="evidence" value="ECO:0007669"/>
    <property type="project" value="TreeGrafter"/>
</dbReference>
<evidence type="ECO:0000313" key="12">
    <source>
        <dbReference type="EMBL" id="KAI7841954.1"/>
    </source>
</evidence>
<dbReference type="PANTHER" id="PTHR10242:SF2">
    <property type="entry name" value="N-GLYCOSYLASE_DNA LYASE"/>
    <property type="match status" value="1"/>
</dbReference>
<dbReference type="SUPFAM" id="SSF48150">
    <property type="entry name" value="DNA-glycosylase"/>
    <property type="match status" value="1"/>
</dbReference>
<dbReference type="InterPro" id="IPR011257">
    <property type="entry name" value="DNA_glycosylase"/>
</dbReference>
<keyword evidence="13" id="KW-1185">Reference proteome</keyword>
<dbReference type="InterPro" id="IPR003265">
    <property type="entry name" value="HhH-GPD_domain"/>
</dbReference>
<feature type="domain" description="HhH-GPD" evidence="11">
    <location>
        <begin position="238"/>
        <end position="399"/>
    </location>
</feature>
<keyword evidence="7" id="KW-0511">Multifunctional enzyme</keyword>
<dbReference type="EMBL" id="JADXDR010000058">
    <property type="protein sequence ID" value="KAI7841954.1"/>
    <property type="molecule type" value="Genomic_DNA"/>
</dbReference>
<evidence type="ECO:0000256" key="4">
    <source>
        <dbReference type="ARBA" id="ARBA00022801"/>
    </source>
</evidence>
<evidence type="ECO:0000256" key="2">
    <source>
        <dbReference type="ARBA" id="ARBA00012720"/>
    </source>
</evidence>
<evidence type="ECO:0000256" key="5">
    <source>
        <dbReference type="ARBA" id="ARBA00023204"/>
    </source>
</evidence>
<dbReference type="InterPro" id="IPR052054">
    <property type="entry name" value="Oxidative_DNA_repair_enzyme"/>
</dbReference>
<name>A0AAD5H2N9_9CHLO</name>
<dbReference type="GO" id="GO:0006289">
    <property type="term" value="P:nucleotide-excision repair"/>
    <property type="evidence" value="ECO:0007669"/>
    <property type="project" value="InterPro"/>
</dbReference>
<evidence type="ECO:0000256" key="6">
    <source>
        <dbReference type="ARBA" id="ARBA00023239"/>
    </source>
</evidence>
<gene>
    <name evidence="12" type="ORF">COHA_004481</name>
</gene>
<evidence type="ECO:0000256" key="3">
    <source>
        <dbReference type="ARBA" id="ARBA00022763"/>
    </source>
</evidence>
<dbReference type="SUPFAM" id="SSF55945">
    <property type="entry name" value="TATA-box binding protein-like"/>
    <property type="match status" value="1"/>
</dbReference>
<keyword evidence="6" id="KW-0456">Lyase</keyword>
<feature type="compositionally biased region" description="Low complexity" evidence="10">
    <location>
        <begin position="435"/>
        <end position="449"/>
    </location>
</feature>
<dbReference type="Pfam" id="PF00730">
    <property type="entry name" value="HhH-GPD"/>
    <property type="match status" value="1"/>
</dbReference>
<dbReference type="Gene3D" id="1.10.340.30">
    <property type="entry name" value="Hypothetical protein, domain 2"/>
    <property type="match status" value="1"/>
</dbReference>
<keyword evidence="3" id="KW-0227">DNA damage</keyword>
<keyword evidence="8" id="KW-0326">Glycosidase</keyword>
<dbReference type="InterPro" id="IPR012904">
    <property type="entry name" value="OGG_N"/>
</dbReference>
<evidence type="ECO:0000259" key="11">
    <source>
        <dbReference type="SMART" id="SM00478"/>
    </source>
</evidence>
<dbReference type="GO" id="GO:0005634">
    <property type="term" value="C:nucleus"/>
    <property type="evidence" value="ECO:0007669"/>
    <property type="project" value="TreeGrafter"/>
</dbReference>
<dbReference type="Gene3D" id="3.30.310.40">
    <property type="match status" value="1"/>
</dbReference>
<evidence type="ECO:0000256" key="10">
    <source>
        <dbReference type="SAM" id="MobiDB-lite"/>
    </source>
</evidence>
<proteinExistence type="inferred from homology"/>
<keyword evidence="4" id="KW-0378">Hydrolase</keyword>
<dbReference type="GO" id="GO:0140078">
    <property type="term" value="F:class I DNA-(apurinic or apyrimidinic site) endonuclease activity"/>
    <property type="evidence" value="ECO:0007669"/>
    <property type="project" value="UniProtKB-EC"/>
</dbReference>
<comment type="similarity">
    <text evidence="1">Belongs to the type-1 OGG1 family.</text>
</comment>
<evidence type="ECO:0000313" key="13">
    <source>
        <dbReference type="Proteomes" id="UP001205105"/>
    </source>
</evidence>
<feature type="region of interest" description="Disordered" evidence="10">
    <location>
        <begin position="406"/>
        <end position="484"/>
    </location>
</feature>
<comment type="caution">
    <text evidence="12">The sequence shown here is derived from an EMBL/GenBank/DDBJ whole genome shotgun (WGS) entry which is preliminary data.</text>
</comment>
<dbReference type="Pfam" id="PF07934">
    <property type="entry name" value="OGG_N"/>
    <property type="match status" value="1"/>
</dbReference>
<reference evidence="12" key="1">
    <citation type="submission" date="2020-11" db="EMBL/GenBank/DDBJ databases">
        <title>Chlorella ohadii genome sequencing and assembly.</title>
        <authorList>
            <person name="Murik O."/>
            <person name="Treves H."/>
            <person name="Kedem I."/>
            <person name="Shotland Y."/>
            <person name="Kaplan A."/>
        </authorList>
    </citation>
    <scope>NUCLEOTIDE SEQUENCE</scope>
    <source>
        <strain evidence="12">1</strain>
    </source>
</reference>
<evidence type="ECO:0000256" key="7">
    <source>
        <dbReference type="ARBA" id="ARBA00023268"/>
    </source>
</evidence>
<dbReference type="GO" id="GO:0034039">
    <property type="term" value="F:8-oxo-7,8-dihydroguanine DNA N-glycosylase activity"/>
    <property type="evidence" value="ECO:0007669"/>
    <property type="project" value="TreeGrafter"/>
</dbReference>
<protein>
    <recommendedName>
        <fullName evidence="2">DNA-(apurinic or apyrimidinic site) lyase</fullName>
        <ecNumber evidence="2">4.2.99.18</ecNumber>
    </recommendedName>
</protein>
<dbReference type="GO" id="GO:0003684">
    <property type="term" value="F:damaged DNA binding"/>
    <property type="evidence" value="ECO:0007669"/>
    <property type="project" value="InterPro"/>
</dbReference>
<dbReference type="Gene3D" id="1.10.1670.10">
    <property type="entry name" value="Helix-hairpin-Helix base-excision DNA repair enzymes (C-terminal)"/>
    <property type="match status" value="1"/>
</dbReference>
<dbReference type="AlphaFoldDB" id="A0AAD5H2N9"/>
<dbReference type="Proteomes" id="UP001205105">
    <property type="component" value="Unassembled WGS sequence"/>
</dbReference>
<comment type="catalytic activity">
    <reaction evidence="9">
        <text>2'-deoxyribonucleotide-(2'-deoxyribose 5'-phosphate)-2'-deoxyribonucleotide-DNA = a 3'-end 2'-deoxyribonucleotide-(2,3-dehydro-2,3-deoxyribose 5'-phosphate)-DNA + a 5'-end 5'-phospho-2'-deoxyribonucleoside-DNA + H(+)</text>
        <dbReference type="Rhea" id="RHEA:66592"/>
        <dbReference type="Rhea" id="RHEA-COMP:13180"/>
        <dbReference type="Rhea" id="RHEA-COMP:16897"/>
        <dbReference type="Rhea" id="RHEA-COMP:17067"/>
        <dbReference type="ChEBI" id="CHEBI:15378"/>
        <dbReference type="ChEBI" id="CHEBI:136412"/>
        <dbReference type="ChEBI" id="CHEBI:157695"/>
        <dbReference type="ChEBI" id="CHEBI:167181"/>
        <dbReference type="EC" id="4.2.99.18"/>
    </reaction>
</comment>
<evidence type="ECO:0000256" key="1">
    <source>
        <dbReference type="ARBA" id="ARBA00010679"/>
    </source>
</evidence>
<dbReference type="PANTHER" id="PTHR10242">
    <property type="entry name" value="8-OXOGUANINE DNA GLYCOSYLASE"/>
    <property type="match status" value="1"/>
</dbReference>
<organism evidence="12 13">
    <name type="scientific">Chlorella ohadii</name>
    <dbReference type="NCBI Taxonomy" id="2649997"/>
    <lineage>
        <taxon>Eukaryota</taxon>
        <taxon>Viridiplantae</taxon>
        <taxon>Chlorophyta</taxon>
        <taxon>core chlorophytes</taxon>
        <taxon>Trebouxiophyceae</taxon>
        <taxon>Chlorellales</taxon>
        <taxon>Chlorellaceae</taxon>
        <taxon>Chlorella clade</taxon>
        <taxon>Chlorella</taxon>
    </lineage>
</organism>
<dbReference type="EC" id="4.2.99.18" evidence="2"/>
<evidence type="ECO:0000256" key="8">
    <source>
        <dbReference type="ARBA" id="ARBA00023295"/>
    </source>
</evidence>
<dbReference type="SMART" id="SM00478">
    <property type="entry name" value="ENDO3c"/>
    <property type="match status" value="1"/>
</dbReference>
<keyword evidence="5" id="KW-0234">DNA repair</keyword>
<dbReference type="InterPro" id="IPR023170">
    <property type="entry name" value="HhH_base_excis_C"/>
</dbReference>
<dbReference type="CDD" id="cd00056">
    <property type="entry name" value="ENDO3c"/>
    <property type="match status" value="1"/>
</dbReference>
<accession>A0AAD5H2N9</accession>
<sequence>MEAQPVKSEPAAADSAQWSSLGTPAAELRLEWTLPTGQSFRWRQTGEGEYTGLVGRRAVIVRQLPDDVQYRVVARGEGAEPAGDAAALADYFNLSHSLAALAPGWRSACARFAAVHPLLPGARMLRQDPVECLFQVGMGMEEKGGRRFDGLAETLSGQYGPGKLEGKQRRRQAERLRWFLVCLFQFICSSNNHISRIGGMVERLCRRYGTPLLPAAQEAGLATTAGAPGAAEAVDGGAAAAGGGSGKQQPGLELYAFPTLEQLAAATEEELRADGFGYRAKYITGSVAQLLARPEGGAAWLHSLRSVPYEEASEALCKLPGIGPKVAACVCLFSLDKHEAIPVDTHVWDLACKYYTPHLRNKSLTKKIHVEVQAAFVERFGPFAGWAHNTLFISELASTQAKVPGLAAAGGGRSGGKRKAKGGSNSEDSSEDYSEAAASEPSSSDAGAALPDTPPGVDEAAAAGAGRPARRPRRRAAAVSQAEA</sequence>
<evidence type="ECO:0000256" key="9">
    <source>
        <dbReference type="ARBA" id="ARBA00044632"/>
    </source>
</evidence>